<evidence type="ECO:0000313" key="3">
    <source>
        <dbReference type="Proteomes" id="UP000053477"/>
    </source>
</evidence>
<keyword evidence="3" id="KW-1185">Reference proteome</keyword>
<dbReference type="Proteomes" id="UP000053477">
    <property type="component" value="Unassembled WGS sequence"/>
</dbReference>
<dbReference type="CDD" id="cd18186">
    <property type="entry name" value="BTB_POZ_ZBTB_KLHL-like"/>
    <property type="match status" value="1"/>
</dbReference>
<dbReference type="SUPFAM" id="SSF54695">
    <property type="entry name" value="POZ domain"/>
    <property type="match status" value="1"/>
</dbReference>
<proteinExistence type="predicted"/>
<accession>A0A0H2RTE9</accession>
<dbReference type="InParanoid" id="A0A0H2RTE9"/>
<dbReference type="STRING" id="27342.A0A0H2RTE9"/>
<gene>
    <name evidence="2" type="ORF">SCHPADRAFT_825284</name>
</gene>
<dbReference type="Pfam" id="PF00651">
    <property type="entry name" value="BTB"/>
    <property type="match status" value="1"/>
</dbReference>
<dbReference type="OrthoDB" id="2593747at2759"/>
<dbReference type="PROSITE" id="PS50097">
    <property type="entry name" value="BTB"/>
    <property type="match status" value="1"/>
</dbReference>
<dbReference type="AlphaFoldDB" id="A0A0H2RTE9"/>
<dbReference type="EMBL" id="KQ085934">
    <property type="protein sequence ID" value="KLO15099.1"/>
    <property type="molecule type" value="Genomic_DNA"/>
</dbReference>
<protein>
    <recommendedName>
        <fullName evidence="1">BTB domain-containing protein</fullName>
    </recommendedName>
</protein>
<sequence length="253" mass="28974">MSSNQLEIVDRDTEYYLEGGDVVFLVQNTLFCVHRFFLTRESPVFRDMLSLPVPKGVEVEGSSDKAPIQLQGITSDDFAKFLWTFYNELSEYDGVTIKEWLGVLRLAHMWECDNVRELAFRELEKLKLPPLERVIVGRDYDAPPEWMRRAKEALADRHTFITEDEARSLGATLAITIAALRERRRDMRHGIYPLSPPSPRPISMLSRTPSQTPPPVIVQPPHTHFLPHYTPPTPPGEHPQVLIYPGPDGYFGH</sequence>
<evidence type="ECO:0000259" key="1">
    <source>
        <dbReference type="PROSITE" id="PS50097"/>
    </source>
</evidence>
<dbReference type="SMART" id="SM00225">
    <property type="entry name" value="BTB"/>
    <property type="match status" value="1"/>
</dbReference>
<dbReference type="InterPro" id="IPR011333">
    <property type="entry name" value="SKP1/BTB/POZ_sf"/>
</dbReference>
<dbReference type="Gene3D" id="3.30.710.10">
    <property type="entry name" value="Potassium Channel Kv1.1, Chain A"/>
    <property type="match status" value="1"/>
</dbReference>
<name>A0A0H2RTE9_9AGAM</name>
<organism evidence="2 3">
    <name type="scientific">Schizopora paradoxa</name>
    <dbReference type="NCBI Taxonomy" id="27342"/>
    <lineage>
        <taxon>Eukaryota</taxon>
        <taxon>Fungi</taxon>
        <taxon>Dikarya</taxon>
        <taxon>Basidiomycota</taxon>
        <taxon>Agaricomycotina</taxon>
        <taxon>Agaricomycetes</taxon>
        <taxon>Hymenochaetales</taxon>
        <taxon>Schizoporaceae</taxon>
        <taxon>Schizopora</taxon>
    </lineage>
</organism>
<evidence type="ECO:0000313" key="2">
    <source>
        <dbReference type="EMBL" id="KLO15099.1"/>
    </source>
</evidence>
<feature type="domain" description="BTB" evidence="1">
    <location>
        <begin position="20"/>
        <end position="94"/>
    </location>
</feature>
<reference evidence="2 3" key="1">
    <citation type="submission" date="2015-04" db="EMBL/GenBank/DDBJ databases">
        <title>Complete genome sequence of Schizopora paradoxa KUC8140, a cosmopolitan wood degrader in East Asia.</title>
        <authorList>
            <consortium name="DOE Joint Genome Institute"/>
            <person name="Min B."/>
            <person name="Park H."/>
            <person name="Jang Y."/>
            <person name="Kim J.-J."/>
            <person name="Kim K.H."/>
            <person name="Pangilinan J."/>
            <person name="Lipzen A."/>
            <person name="Riley R."/>
            <person name="Grigoriev I.V."/>
            <person name="Spatafora J.W."/>
            <person name="Choi I.-G."/>
        </authorList>
    </citation>
    <scope>NUCLEOTIDE SEQUENCE [LARGE SCALE GENOMIC DNA]</scope>
    <source>
        <strain evidence="2 3">KUC8140</strain>
    </source>
</reference>
<dbReference type="InterPro" id="IPR000210">
    <property type="entry name" value="BTB/POZ_dom"/>
</dbReference>